<evidence type="ECO:0000256" key="1">
    <source>
        <dbReference type="SAM" id="Coils"/>
    </source>
</evidence>
<feature type="region of interest" description="Disordered" evidence="2">
    <location>
        <begin position="81"/>
        <end position="107"/>
    </location>
</feature>
<feature type="non-terminal residue" evidence="3">
    <location>
        <position position="1"/>
    </location>
</feature>
<dbReference type="Proteomes" id="UP000485058">
    <property type="component" value="Unassembled WGS sequence"/>
</dbReference>
<gene>
    <name evidence="3" type="ORF">HaLaN_25876</name>
</gene>
<accession>A0A6A0A376</accession>
<sequence length="107" mass="11601">MELQQQGQAMRQQAHTAQTQLAALQTEAHGLQHTNTQLSLQVQDLLAKLAQQQDAATAQRVDSQAELRQMAERLAAAQRMASGTAGQAAELEAELTRVKGSHQETVT</sequence>
<feature type="non-terminal residue" evidence="3">
    <location>
        <position position="107"/>
    </location>
</feature>
<feature type="coiled-coil region" evidence="1">
    <location>
        <begin position="35"/>
        <end position="80"/>
    </location>
</feature>
<dbReference type="EMBL" id="BLLF01003516">
    <property type="protein sequence ID" value="GFH27539.1"/>
    <property type="molecule type" value="Genomic_DNA"/>
</dbReference>
<proteinExistence type="predicted"/>
<keyword evidence="1" id="KW-0175">Coiled coil</keyword>
<evidence type="ECO:0000256" key="2">
    <source>
        <dbReference type="SAM" id="MobiDB-lite"/>
    </source>
</evidence>
<protein>
    <submittedName>
        <fullName evidence="3">Uncharacterized protein</fullName>
    </submittedName>
</protein>
<evidence type="ECO:0000313" key="3">
    <source>
        <dbReference type="EMBL" id="GFH27539.1"/>
    </source>
</evidence>
<keyword evidence="4" id="KW-1185">Reference proteome</keyword>
<comment type="caution">
    <text evidence="3">The sequence shown here is derived from an EMBL/GenBank/DDBJ whole genome shotgun (WGS) entry which is preliminary data.</text>
</comment>
<organism evidence="3 4">
    <name type="scientific">Haematococcus lacustris</name>
    <name type="common">Green alga</name>
    <name type="synonym">Haematococcus pluvialis</name>
    <dbReference type="NCBI Taxonomy" id="44745"/>
    <lineage>
        <taxon>Eukaryota</taxon>
        <taxon>Viridiplantae</taxon>
        <taxon>Chlorophyta</taxon>
        <taxon>core chlorophytes</taxon>
        <taxon>Chlorophyceae</taxon>
        <taxon>CS clade</taxon>
        <taxon>Chlamydomonadales</taxon>
        <taxon>Haematococcaceae</taxon>
        <taxon>Haematococcus</taxon>
    </lineage>
</organism>
<reference evidence="3 4" key="1">
    <citation type="submission" date="2020-02" db="EMBL/GenBank/DDBJ databases">
        <title>Draft genome sequence of Haematococcus lacustris strain NIES-144.</title>
        <authorList>
            <person name="Morimoto D."/>
            <person name="Nakagawa S."/>
            <person name="Yoshida T."/>
            <person name="Sawayama S."/>
        </authorList>
    </citation>
    <scope>NUCLEOTIDE SEQUENCE [LARGE SCALE GENOMIC DNA]</scope>
    <source>
        <strain evidence="3 4">NIES-144</strain>
    </source>
</reference>
<name>A0A6A0A376_HAELA</name>
<evidence type="ECO:0000313" key="4">
    <source>
        <dbReference type="Proteomes" id="UP000485058"/>
    </source>
</evidence>
<dbReference type="AlphaFoldDB" id="A0A6A0A376"/>